<feature type="region of interest" description="Disordered" evidence="8">
    <location>
        <begin position="531"/>
        <end position="557"/>
    </location>
</feature>
<dbReference type="GO" id="GO:0005634">
    <property type="term" value="C:nucleus"/>
    <property type="evidence" value="ECO:0007669"/>
    <property type="project" value="UniProtKB-SubCell"/>
</dbReference>
<feature type="compositionally biased region" description="Basic and acidic residues" evidence="8">
    <location>
        <begin position="147"/>
        <end position="158"/>
    </location>
</feature>
<dbReference type="SUPFAM" id="SSF54695">
    <property type="entry name" value="POZ domain"/>
    <property type="match status" value="1"/>
</dbReference>
<evidence type="ECO:0000259" key="9">
    <source>
        <dbReference type="PROSITE" id="PS50157"/>
    </source>
</evidence>
<evidence type="ECO:0000313" key="10">
    <source>
        <dbReference type="Ensembl" id="ENSGMOP00000029314.1"/>
    </source>
</evidence>
<dbReference type="Gene3D" id="3.30.710.10">
    <property type="entry name" value="Potassium Channel Kv1.1, Chain A"/>
    <property type="match status" value="1"/>
</dbReference>
<evidence type="ECO:0000256" key="3">
    <source>
        <dbReference type="ARBA" id="ARBA00022737"/>
    </source>
</evidence>
<keyword evidence="6" id="KW-0539">Nucleus</keyword>
<dbReference type="AlphaFoldDB" id="A0A8C5AAG7"/>
<feature type="domain" description="C2H2-type" evidence="9">
    <location>
        <begin position="239"/>
        <end position="266"/>
    </location>
</feature>
<keyword evidence="3" id="KW-0677">Repeat</keyword>
<organism evidence="10 11">
    <name type="scientific">Gadus morhua</name>
    <name type="common">Atlantic cod</name>
    <dbReference type="NCBI Taxonomy" id="8049"/>
    <lineage>
        <taxon>Eukaryota</taxon>
        <taxon>Metazoa</taxon>
        <taxon>Chordata</taxon>
        <taxon>Craniata</taxon>
        <taxon>Vertebrata</taxon>
        <taxon>Euteleostomi</taxon>
        <taxon>Actinopterygii</taxon>
        <taxon>Neopterygii</taxon>
        <taxon>Teleostei</taxon>
        <taxon>Neoteleostei</taxon>
        <taxon>Acanthomorphata</taxon>
        <taxon>Zeiogadaria</taxon>
        <taxon>Gadariae</taxon>
        <taxon>Gadiformes</taxon>
        <taxon>Gadoidei</taxon>
        <taxon>Gadidae</taxon>
        <taxon>Gadus</taxon>
    </lineage>
</organism>
<feature type="region of interest" description="Disordered" evidence="8">
    <location>
        <begin position="614"/>
        <end position="642"/>
    </location>
</feature>
<keyword evidence="4 7" id="KW-0863">Zinc-finger</keyword>
<feature type="compositionally biased region" description="Basic and acidic residues" evidence="8">
    <location>
        <begin position="169"/>
        <end position="185"/>
    </location>
</feature>
<dbReference type="PANTHER" id="PTHR24394">
    <property type="entry name" value="ZINC FINGER PROTEIN"/>
    <property type="match status" value="1"/>
</dbReference>
<feature type="region of interest" description="Disordered" evidence="8">
    <location>
        <begin position="107"/>
        <end position="210"/>
    </location>
</feature>
<dbReference type="InterPro" id="IPR036236">
    <property type="entry name" value="Znf_C2H2_sf"/>
</dbReference>
<reference evidence="10" key="1">
    <citation type="submission" date="2025-08" db="UniProtKB">
        <authorList>
            <consortium name="Ensembl"/>
        </authorList>
    </citation>
    <scope>IDENTIFICATION</scope>
</reference>
<feature type="domain" description="C2H2-type" evidence="9">
    <location>
        <begin position="435"/>
        <end position="462"/>
    </location>
</feature>
<feature type="domain" description="C2H2-type" evidence="9">
    <location>
        <begin position="407"/>
        <end position="434"/>
    </location>
</feature>
<evidence type="ECO:0000256" key="8">
    <source>
        <dbReference type="SAM" id="MobiDB-lite"/>
    </source>
</evidence>
<dbReference type="PROSITE" id="PS00028">
    <property type="entry name" value="ZINC_FINGER_C2H2_1"/>
    <property type="match status" value="7"/>
</dbReference>
<reference evidence="10" key="2">
    <citation type="submission" date="2025-09" db="UniProtKB">
        <authorList>
            <consortium name="Ensembl"/>
        </authorList>
    </citation>
    <scope>IDENTIFICATION</scope>
</reference>
<dbReference type="GO" id="GO:0000978">
    <property type="term" value="F:RNA polymerase II cis-regulatory region sequence-specific DNA binding"/>
    <property type="evidence" value="ECO:0007669"/>
    <property type="project" value="TreeGrafter"/>
</dbReference>
<feature type="compositionally biased region" description="Basic residues" evidence="8">
    <location>
        <begin position="118"/>
        <end position="128"/>
    </location>
</feature>
<feature type="compositionally biased region" description="Pro residues" evidence="8">
    <location>
        <begin position="619"/>
        <end position="629"/>
    </location>
</feature>
<dbReference type="InterPro" id="IPR000210">
    <property type="entry name" value="BTB/POZ_dom"/>
</dbReference>
<dbReference type="Pfam" id="PF00096">
    <property type="entry name" value="zf-C2H2"/>
    <property type="match status" value="7"/>
</dbReference>
<keyword evidence="11" id="KW-1185">Reference proteome</keyword>
<proteinExistence type="predicted"/>
<evidence type="ECO:0000256" key="1">
    <source>
        <dbReference type="ARBA" id="ARBA00004123"/>
    </source>
</evidence>
<dbReference type="OMA" id="SNHHIQG"/>
<keyword evidence="2" id="KW-0479">Metal-binding</keyword>
<evidence type="ECO:0000313" key="11">
    <source>
        <dbReference type="Proteomes" id="UP000694546"/>
    </source>
</evidence>
<dbReference type="PROSITE" id="PS50157">
    <property type="entry name" value="ZINC_FINGER_C2H2_2"/>
    <property type="match status" value="8"/>
</dbReference>
<protein>
    <submittedName>
        <fullName evidence="10">Zinc finger and BTB domain containing 24</fullName>
    </submittedName>
</protein>
<accession>A0A8C5AAG7</accession>
<evidence type="ECO:0000256" key="6">
    <source>
        <dbReference type="ARBA" id="ARBA00023242"/>
    </source>
</evidence>
<feature type="domain" description="C2H2-type" evidence="9">
    <location>
        <begin position="267"/>
        <end position="294"/>
    </location>
</feature>
<evidence type="ECO:0000256" key="5">
    <source>
        <dbReference type="ARBA" id="ARBA00022833"/>
    </source>
</evidence>
<name>A0A8C5AAG7_GADMO</name>
<dbReference type="GO" id="GO:0000981">
    <property type="term" value="F:DNA-binding transcription factor activity, RNA polymerase II-specific"/>
    <property type="evidence" value="ECO:0007669"/>
    <property type="project" value="TreeGrafter"/>
</dbReference>
<dbReference type="Gene3D" id="3.30.160.60">
    <property type="entry name" value="Classic Zinc Finger"/>
    <property type="match status" value="8"/>
</dbReference>
<feature type="domain" description="C2H2-type" evidence="9">
    <location>
        <begin position="379"/>
        <end position="406"/>
    </location>
</feature>
<dbReference type="InterPro" id="IPR013087">
    <property type="entry name" value="Znf_C2H2_type"/>
</dbReference>
<comment type="subcellular location">
    <subcellularLocation>
        <location evidence="1">Nucleus</location>
    </subcellularLocation>
</comment>
<sequence length="695" mass="76864">MNGATPDATLPHVALCSESHKGSILSKCDDLREPTGQSTYTLEGMVAKAFSTVLEFIYSAQVSVEQSSAEQLLAAARLLGVTGLVQALSGLWTAQAWPEDGEIGVDAAEAEDPEALNRPKRKRGRPRRVVSVPATVVPRHASQQGESNKERTVTRHIADVGQVVVDEPAGSREDDNPVESRRKDTDDADYQPDAERSRHSKRKVRPPIKYVGYRVASIPPETREPGRPGRKRKYPETEARCDDCGKVFKNHMFLKIHLRTHTGEKPFGCTVCGKAFTQKHSLLVHQRMHTGQKPFVCTVCSKALSTKHSLQEHMNLHQEQMSFSCDKCGKNFTQRRQLKSHYRVHTGKSLPECELCHHRFMDTAQLKKHLRTHTGEKPFTCEICGKCFTAKSTLQTHIRIHRGEKPYDCPLCKKSFSDSSARRRHVASHSGRQPFTCSFCSASFSRPDNLKTHVKTHNKERVAVGDQPPSSEAPVAGDPVTAATEEAPEEVRNLLQLQQYQLPSGGREQEIQLVVTAEVDHLNFVGDQTQGISIITPPTGTGREGEQQQQQQPPSSSHIQNLTLVTTGHGGVVDPSQHIQTVGVLDGQVQASRGGQPEQMHVITLSNEAMEHLQSQHGPPQPLPIPHRPLPQLQTLQPPPRPLHAQAIHVSSQSNQPISISQTSQQLSSHHIQGQTFQIQAGTVSYLYTTSLPQS</sequence>
<feature type="compositionally biased region" description="Low complexity" evidence="8">
    <location>
        <begin position="547"/>
        <end position="557"/>
    </location>
</feature>
<feature type="domain" description="C2H2-type" evidence="9">
    <location>
        <begin position="323"/>
        <end position="350"/>
    </location>
</feature>
<keyword evidence="5" id="KW-0862">Zinc</keyword>
<dbReference type="PANTHER" id="PTHR24394:SF44">
    <property type="entry name" value="ZINC FINGER PROTEIN 271-LIKE"/>
    <property type="match status" value="1"/>
</dbReference>
<evidence type="ECO:0000256" key="2">
    <source>
        <dbReference type="ARBA" id="ARBA00022723"/>
    </source>
</evidence>
<dbReference type="SUPFAM" id="SSF57667">
    <property type="entry name" value="beta-beta-alpha zinc fingers"/>
    <property type="match status" value="4"/>
</dbReference>
<dbReference type="GO" id="GO:0008270">
    <property type="term" value="F:zinc ion binding"/>
    <property type="evidence" value="ECO:0007669"/>
    <property type="project" value="UniProtKB-KW"/>
</dbReference>
<feature type="domain" description="C2H2-type" evidence="9">
    <location>
        <begin position="351"/>
        <end position="378"/>
    </location>
</feature>
<feature type="domain" description="C2H2-type" evidence="9">
    <location>
        <begin position="295"/>
        <end position="322"/>
    </location>
</feature>
<dbReference type="Ensembl" id="ENSGMOT00000062247.1">
    <property type="protein sequence ID" value="ENSGMOP00000029314.1"/>
    <property type="gene ID" value="ENSGMOG00000027722.1"/>
</dbReference>
<dbReference type="Pfam" id="PF00651">
    <property type="entry name" value="BTB"/>
    <property type="match status" value="1"/>
</dbReference>
<feature type="region of interest" description="Disordered" evidence="8">
    <location>
        <begin position="463"/>
        <end position="486"/>
    </location>
</feature>
<dbReference type="Proteomes" id="UP000694546">
    <property type="component" value="Chromosome 5"/>
</dbReference>
<dbReference type="GeneTree" id="ENSGT00940000159373"/>
<evidence type="ECO:0000256" key="7">
    <source>
        <dbReference type="PROSITE-ProRule" id="PRU00042"/>
    </source>
</evidence>
<dbReference type="InterPro" id="IPR011333">
    <property type="entry name" value="SKP1/BTB/POZ_sf"/>
</dbReference>
<dbReference type="SMART" id="SM00355">
    <property type="entry name" value="ZnF_C2H2"/>
    <property type="match status" value="8"/>
</dbReference>
<evidence type="ECO:0000256" key="4">
    <source>
        <dbReference type="ARBA" id="ARBA00022771"/>
    </source>
</evidence>